<evidence type="ECO:0000313" key="15">
    <source>
        <dbReference type="Proteomes" id="UP000007797"/>
    </source>
</evidence>
<keyword evidence="7" id="KW-0677">Repeat</keyword>
<dbReference type="PANTHER" id="PTHR11129:SF1">
    <property type="entry name" value="PROTEIN FARNESYLTRANSFERASE_GERANYLGERANYLTRANSFERASE TYPE-1 SUBUNIT ALPHA"/>
    <property type="match status" value="1"/>
</dbReference>
<dbReference type="Pfam" id="PF01239">
    <property type="entry name" value="PPTA"/>
    <property type="match status" value="5"/>
</dbReference>
<evidence type="ECO:0000256" key="3">
    <source>
        <dbReference type="ARBA" id="ARBA00012700"/>
    </source>
</evidence>
<reference evidence="15" key="1">
    <citation type="journal article" date="2011" name="Genome Res.">
        <title>Phylogeny-wide analysis of social amoeba genomes highlights ancient origins for complex intercellular communication.</title>
        <authorList>
            <person name="Heidel A.J."/>
            <person name="Lawal H.M."/>
            <person name="Felder M."/>
            <person name="Schilde C."/>
            <person name="Helps N.R."/>
            <person name="Tunggal B."/>
            <person name="Rivero F."/>
            <person name="John U."/>
            <person name="Schleicher M."/>
            <person name="Eichinger L."/>
            <person name="Platzer M."/>
            <person name="Noegel A.A."/>
            <person name="Schaap P."/>
            <person name="Gloeckner G."/>
        </authorList>
    </citation>
    <scope>NUCLEOTIDE SEQUENCE [LARGE SCALE GENOMIC DNA]</scope>
    <source>
        <strain evidence="15">SH3</strain>
    </source>
</reference>
<dbReference type="PROSITE" id="PS51147">
    <property type="entry name" value="PFTA"/>
    <property type="match status" value="4"/>
</dbReference>
<sequence>MSDDELDEVPFSKRPDWADVVPIEQDDGPNPICPIAYKDDFKEKLNYFRAIIKSNEKSSRALELTDSIIQDCPSNYTVWYYRREILKVIDFDLQEEFDYVGAMGESDPKNYQIWNHRRWLVETYNDNSRELEFIAERLQEDGKNYHAWGQRQWVLTHFKLSLTDELAFVDKMLKTDHRNNSAWNQRYFVIAQQYLSSTPSATSLPQDVIKKEVDYAVSFIKYSPNNESPWSYLRGLYNGTSLNDEDLIKLLVEMKGKYIGCAHVLSLLIDIYVEQNKPESLTEAVKICTSLMNNIDQIHRNYWQYRLSSLESKLNSLKQQ</sequence>
<evidence type="ECO:0000256" key="9">
    <source>
        <dbReference type="ARBA" id="ARBA00040965"/>
    </source>
</evidence>
<dbReference type="RefSeq" id="XP_004361302.1">
    <property type="nucleotide sequence ID" value="XM_004361245.1"/>
</dbReference>
<dbReference type="InterPro" id="IPR002088">
    <property type="entry name" value="Prenyl_trans_a"/>
</dbReference>
<dbReference type="OrthoDB" id="272289at2759"/>
<dbReference type="GO" id="GO:0005953">
    <property type="term" value="C:CAAX-protein geranylgeranyltransferase complex"/>
    <property type="evidence" value="ECO:0007669"/>
    <property type="project" value="TreeGrafter"/>
</dbReference>
<dbReference type="GeneID" id="14875016"/>
<dbReference type="EMBL" id="GL883008">
    <property type="protein sequence ID" value="EGG23451.1"/>
    <property type="molecule type" value="Genomic_DNA"/>
</dbReference>
<dbReference type="Gene3D" id="1.25.40.120">
    <property type="entry name" value="Protein prenylyltransferase"/>
    <property type="match status" value="1"/>
</dbReference>
<keyword evidence="6" id="KW-0808">Transferase</keyword>
<evidence type="ECO:0000256" key="8">
    <source>
        <dbReference type="ARBA" id="ARBA00022842"/>
    </source>
</evidence>
<proteinExistence type="inferred from homology"/>
<evidence type="ECO:0000256" key="12">
    <source>
        <dbReference type="ARBA" id="ARBA00043086"/>
    </source>
</evidence>
<dbReference type="Proteomes" id="UP000007797">
    <property type="component" value="Unassembled WGS sequence"/>
</dbReference>
<evidence type="ECO:0000256" key="6">
    <source>
        <dbReference type="ARBA" id="ARBA00022679"/>
    </source>
</evidence>
<evidence type="ECO:0000256" key="5">
    <source>
        <dbReference type="ARBA" id="ARBA00022602"/>
    </source>
</evidence>
<evidence type="ECO:0000256" key="7">
    <source>
        <dbReference type="ARBA" id="ARBA00022737"/>
    </source>
</evidence>
<dbReference type="GO" id="GO:0004660">
    <property type="term" value="F:protein farnesyltransferase activity"/>
    <property type="evidence" value="ECO:0007669"/>
    <property type="project" value="UniProtKB-EC"/>
</dbReference>
<gene>
    <name evidence="14" type="primary">fntA</name>
    <name evidence="14" type="ORF">DFA_05584</name>
</gene>
<name>F4PLM9_CACFS</name>
<accession>F4PLM9</accession>
<dbReference type="GO" id="GO:0004662">
    <property type="term" value="F:CAAX-protein geranylgeranyltransferase activity"/>
    <property type="evidence" value="ECO:0007669"/>
    <property type="project" value="UniProtKB-EC"/>
</dbReference>
<evidence type="ECO:0000256" key="1">
    <source>
        <dbReference type="ARBA" id="ARBA00001946"/>
    </source>
</evidence>
<keyword evidence="15" id="KW-1185">Reference proteome</keyword>
<keyword evidence="8" id="KW-0460">Magnesium</keyword>
<keyword evidence="5" id="KW-0637">Prenyltransferase</keyword>
<dbReference type="KEGG" id="dfa:DFA_05584"/>
<dbReference type="EC" id="2.5.1.59" evidence="3"/>
<comment type="cofactor">
    <cofactor evidence="1">
        <name>Mg(2+)</name>
        <dbReference type="ChEBI" id="CHEBI:18420"/>
    </cofactor>
</comment>
<protein>
    <recommendedName>
        <fullName evidence="9">Protein farnesyltransferase/geranylgeranyltransferase type-1 subunit alpha</fullName>
        <ecNumber evidence="4">2.5.1.58</ecNumber>
        <ecNumber evidence="3">2.5.1.59</ecNumber>
    </recommendedName>
    <alternativeName>
        <fullName evidence="12">CAAX farnesyltransferase subunit alpha</fullName>
    </alternativeName>
    <alternativeName>
        <fullName evidence="11">FTase-alpha</fullName>
    </alternativeName>
    <alternativeName>
        <fullName evidence="10">Ras proteins prenyltransferase subunit alpha</fullName>
    </alternativeName>
    <alternativeName>
        <fullName evidence="13">Type I protein geranyl-geranyltransferase subunit alpha</fullName>
    </alternativeName>
</protein>
<dbReference type="OMA" id="WAIRTFN"/>
<organism evidence="14 15">
    <name type="scientific">Cavenderia fasciculata</name>
    <name type="common">Slime mold</name>
    <name type="synonym">Dictyostelium fasciculatum</name>
    <dbReference type="NCBI Taxonomy" id="261658"/>
    <lineage>
        <taxon>Eukaryota</taxon>
        <taxon>Amoebozoa</taxon>
        <taxon>Evosea</taxon>
        <taxon>Eumycetozoa</taxon>
        <taxon>Dictyostelia</taxon>
        <taxon>Acytosteliales</taxon>
        <taxon>Cavenderiaceae</taxon>
        <taxon>Cavenderia</taxon>
    </lineage>
</organism>
<dbReference type="AlphaFoldDB" id="F4PLM9"/>
<evidence type="ECO:0000256" key="13">
    <source>
        <dbReference type="ARBA" id="ARBA00043219"/>
    </source>
</evidence>
<dbReference type="PANTHER" id="PTHR11129">
    <property type="entry name" value="PROTEIN FARNESYLTRANSFERASE ALPHA SUBUNIT/RAB GERANYLGERANYL TRANSFERASE ALPHA SUBUNIT"/>
    <property type="match status" value="1"/>
</dbReference>
<evidence type="ECO:0000313" key="14">
    <source>
        <dbReference type="EMBL" id="EGG23451.1"/>
    </source>
</evidence>
<dbReference type="STRING" id="1054147.F4PLM9"/>
<evidence type="ECO:0000256" key="4">
    <source>
        <dbReference type="ARBA" id="ARBA00012702"/>
    </source>
</evidence>
<evidence type="ECO:0000256" key="2">
    <source>
        <dbReference type="ARBA" id="ARBA00006734"/>
    </source>
</evidence>
<dbReference type="GO" id="GO:0005965">
    <property type="term" value="C:protein farnesyltransferase complex"/>
    <property type="evidence" value="ECO:0007669"/>
    <property type="project" value="TreeGrafter"/>
</dbReference>
<dbReference type="SUPFAM" id="SSF48439">
    <property type="entry name" value="Protein prenylyltransferase"/>
    <property type="match status" value="1"/>
</dbReference>
<evidence type="ECO:0000256" key="10">
    <source>
        <dbReference type="ARBA" id="ARBA00041392"/>
    </source>
</evidence>
<comment type="similarity">
    <text evidence="2">Belongs to the protein prenyltransferase subunit alpha family.</text>
</comment>
<dbReference type="EC" id="2.5.1.58" evidence="4"/>
<evidence type="ECO:0000256" key="11">
    <source>
        <dbReference type="ARBA" id="ARBA00042436"/>
    </source>
</evidence>